<evidence type="ECO:0000313" key="5">
    <source>
        <dbReference type="EMBL" id="VDN47410.1"/>
    </source>
</evidence>
<keyword evidence="3" id="KW-0694">RNA-binding</keyword>
<evidence type="ECO:0000256" key="3">
    <source>
        <dbReference type="PROSITE-ProRule" id="PRU00529"/>
    </source>
</evidence>
<dbReference type="Gene3D" id="3.30.2130.30">
    <property type="match status" value="1"/>
</dbReference>
<name>A0A3P7P1P2_9FIRM</name>
<sequence>MSSYRLLAPCLFGLESVLKQEIKDLGYEVLEVEDGRVIFEGDALAISRSNIWLRTAERVMIEVDRFEAKTFEELFEKIQAIAWETYIPLDGKFWVSKASSIKSELFSSKDIQSIVKKAMVKRLGQFYKETWFEESGASYPVRIFIKKDMVSVCLDTSLEALHKRGYRIMTSKAPLSETLAAALILLSVWNKDRAFVDPFCGSGTLVIEAAMIGANLAPGLNRSFAAEGWKNLVPKDLWMAAVDEANKKFDPNASLNIQGFDIDGDILKVARENAVNAGVEGFIHFQERDVKDLTHKRRYGVIVTNPPYGERLSNTSEVEALYKVMGQSFTSLEDWSYYILTSFEGFEKHFGQKAQKKRKLYNGMLKTNLYQYLGKRPPKIERADG</sequence>
<dbReference type="RefSeq" id="WP_125136727.1">
    <property type="nucleotide sequence ID" value="NZ_LR130778.1"/>
</dbReference>
<dbReference type="EMBL" id="LR130778">
    <property type="protein sequence ID" value="VDN47410.1"/>
    <property type="molecule type" value="Genomic_DNA"/>
</dbReference>
<dbReference type="Pfam" id="PF02926">
    <property type="entry name" value="THUMP"/>
    <property type="match status" value="1"/>
</dbReference>
<dbReference type="PROSITE" id="PS51165">
    <property type="entry name" value="THUMP"/>
    <property type="match status" value="1"/>
</dbReference>
<keyword evidence="6" id="KW-1185">Reference proteome</keyword>
<dbReference type="InterPro" id="IPR004114">
    <property type="entry name" value="THUMP_dom"/>
</dbReference>
<dbReference type="CDD" id="cd11715">
    <property type="entry name" value="THUMP_AdoMetMT"/>
    <property type="match status" value="1"/>
</dbReference>
<reference evidence="5 6" key="1">
    <citation type="submission" date="2018-09" db="EMBL/GenBank/DDBJ databases">
        <authorList>
            <person name="Postec A."/>
        </authorList>
    </citation>
    <scope>NUCLEOTIDE SEQUENCE [LARGE SCALE GENOMIC DNA]</scope>
    <source>
        <strain evidence="5">70B-A</strain>
    </source>
</reference>
<evidence type="ECO:0000256" key="2">
    <source>
        <dbReference type="ARBA" id="ARBA00022679"/>
    </source>
</evidence>
<dbReference type="InterPro" id="IPR000241">
    <property type="entry name" value="RlmKL-like_Mtase"/>
</dbReference>
<dbReference type="KEGG" id="cbar:PATL70BA_1525"/>
<keyword evidence="1 5" id="KW-0489">Methyltransferase</keyword>
<dbReference type="InterPro" id="IPR053943">
    <property type="entry name" value="RlmKL-like_Mtase_CS"/>
</dbReference>
<dbReference type="EC" id="2.1.1.264" evidence="5"/>
<keyword evidence="2 5" id="KW-0808">Transferase</keyword>
<dbReference type="GO" id="GO:0003723">
    <property type="term" value="F:RNA binding"/>
    <property type="evidence" value="ECO:0007669"/>
    <property type="project" value="UniProtKB-UniRule"/>
</dbReference>
<dbReference type="PROSITE" id="PS00092">
    <property type="entry name" value="N6_MTASE"/>
    <property type="match status" value="1"/>
</dbReference>
<dbReference type="Proteomes" id="UP000279029">
    <property type="component" value="Chromosome"/>
</dbReference>
<evidence type="ECO:0000256" key="1">
    <source>
        <dbReference type="ARBA" id="ARBA00022603"/>
    </source>
</evidence>
<dbReference type="InterPro" id="IPR054170">
    <property type="entry name" value="RlmL_1st"/>
</dbReference>
<dbReference type="Gene3D" id="3.40.50.150">
    <property type="entry name" value="Vaccinia Virus protein VP39"/>
    <property type="match status" value="1"/>
</dbReference>
<dbReference type="SMART" id="SM00981">
    <property type="entry name" value="THUMP"/>
    <property type="match status" value="1"/>
</dbReference>
<dbReference type="InterPro" id="IPR029063">
    <property type="entry name" value="SAM-dependent_MTases_sf"/>
</dbReference>
<proteinExistence type="predicted"/>
<dbReference type="SUPFAM" id="SSF53335">
    <property type="entry name" value="S-adenosyl-L-methionine-dependent methyltransferases"/>
    <property type="match status" value="1"/>
</dbReference>
<dbReference type="PANTHER" id="PTHR47313">
    <property type="entry name" value="RIBOSOMAL RNA LARGE SUBUNIT METHYLTRANSFERASE K/L"/>
    <property type="match status" value="1"/>
</dbReference>
<dbReference type="GO" id="GO:0070043">
    <property type="term" value="F:rRNA (guanine-N7-)-methyltransferase activity"/>
    <property type="evidence" value="ECO:0007669"/>
    <property type="project" value="TreeGrafter"/>
</dbReference>
<gene>
    <name evidence="5" type="primary">rlmKB</name>
    <name evidence="5" type="ORF">PATL70BA_1525</name>
</gene>
<dbReference type="OrthoDB" id="9809404at2"/>
<dbReference type="PANTHER" id="PTHR47313:SF1">
    <property type="entry name" value="RIBOSOMAL RNA LARGE SUBUNIT METHYLTRANSFERASE K_L"/>
    <property type="match status" value="1"/>
</dbReference>
<dbReference type="Pfam" id="PF22020">
    <property type="entry name" value="RlmL_1st"/>
    <property type="match status" value="1"/>
</dbReference>
<dbReference type="AlphaFoldDB" id="A0A3P7P1P2"/>
<dbReference type="InterPro" id="IPR002052">
    <property type="entry name" value="DNA_methylase_N6_adenine_CS"/>
</dbReference>
<evidence type="ECO:0000259" key="4">
    <source>
        <dbReference type="PROSITE" id="PS51165"/>
    </source>
</evidence>
<accession>A0A3P7P1P2</accession>
<organism evidence="5 6">
    <name type="scientific">Petrocella atlantisensis</name>
    <dbReference type="NCBI Taxonomy" id="2173034"/>
    <lineage>
        <taxon>Bacteria</taxon>
        <taxon>Bacillati</taxon>
        <taxon>Bacillota</taxon>
        <taxon>Clostridia</taxon>
        <taxon>Lachnospirales</taxon>
        <taxon>Vallitaleaceae</taxon>
        <taxon>Petrocella</taxon>
    </lineage>
</organism>
<dbReference type="GO" id="GO:0008990">
    <property type="term" value="F:rRNA (guanine-N2-)-methyltransferase activity"/>
    <property type="evidence" value="ECO:0007669"/>
    <property type="project" value="TreeGrafter"/>
</dbReference>
<protein>
    <submittedName>
        <fullName evidence="5">M(7)G2069 methylase of 23S rRNA</fullName>
        <ecNumber evidence="5">2.1.1.264</ecNumber>
    </submittedName>
</protein>
<feature type="domain" description="THUMP" evidence="4">
    <location>
        <begin position="45"/>
        <end position="156"/>
    </location>
</feature>
<dbReference type="PROSITE" id="PS01261">
    <property type="entry name" value="UPF0020"/>
    <property type="match status" value="1"/>
</dbReference>
<dbReference type="Pfam" id="PF01170">
    <property type="entry name" value="UPF0020"/>
    <property type="match status" value="1"/>
</dbReference>
<evidence type="ECO:0000313" key="6">
    <source>
        <dbReference type="Proteomes" id="UP000279029"/>
    </source>
</evidence>